<dbReference type="VEuPathDB" id="PiroplasmaDB:BmR1_04g07117"/>
<name>A0A1N6LXY3_BABMR</name>
<accession>A0A1N6LXY3</accession>
<sequence>MDNDSYLSKFLNGLAEIWSILVVSINQSANCIEKTIYPAKERAFHMYDTITNNFETMGSHGSNVWQKNDVSIFGHIEQQSTTSSVSS</sequence>
<dbReference type="EMBL" id="LN871599">
    <property type="protein sequence ID" value="SIO73724.1"/>
    <property type="molecule type" value="Genomic_DNA"/>
</dbReference>
<evidence type="ECO:0000313" key="1">
    <source>
        <dbReference type="EMBL" id="SIO73724.1"/>
    </source>
</evidence>
<reference evidence="1 2" key="3">
    <citation type="journal article" date="2016" name="Sci. Rep.">
        <title>Genome-wide diversity and gene expression profiling of Babesia microti isolates identify polymorphic genes that mediate host-pathogen interactions.</title>
        <authorList>
            <person name="Silva J.C."/>
            <person name="Cornillot E."/>
            <person name="McCracken C."/>
            <person name="Usmani-Brown S."/>
            <person name="Dwivedi A."/>
            <person name="Ifeonu O.O."/>
            <person name="Crabtree J."/>
            <person name="Gotia H.T."/>
            <person name="Virji A.Z."/>
            <person name="Reynes C."/>
            <person name="Colinge J."/>
            <person name="Kumar V."/>
            <person name="Lawres L."/>
            <person name="Pazzi J.E."/>
            <person name="Pablo J.V."/>
            <person name="Hung C."/>
            <person name="Brancato J."/>
            <person name="Kumari P."/>
            <person name="Orvis J."/>
            <person name="Tretina K."/>
            <person name="Chibucos M."/>
            <person name="Ott S."/>
            <person name="Sadzewicz L."/>
            <person name="Sengamalay N."/>
            <person name="Shetty A.C."/>
            <person name="Su Q."/>
            <person name="Tallon L."/>
            <person name="Fraser C.M."/>
            <person name="Frutos R."/>
            <person name="Molina D.M."/>
            <person name="Krause P.J."/>
            <person name="Ben Mamoun C."/>
        </authorList>
    </citation>
    <scope>NUCLEOTIDE SEQUENCE [LARGE SCALE GENOMIC DNA]</scope>
    <source>
        <strain evidence="1 2">RI</strain>
    </source>
</reference>
<dbReference type="Proteomes" id="UP000002899">
    <property type="component" value="Chromosome IV"/>
</dbReference>
<protein>
    <submittedName>
        <fullName evidence="1">Uncharacterized protein</fullName>
    </submittedName>
</protein>
<reference evidence="1 2" key="1">
    <citation type="journal article" date="2012" name="Nucleic Acids Res.">
        <title>Sequencing of the smallest Apicomplexan genome from the human pathogen Babesia microti.</title>
        <authorList>
            <person name="Cornillot E."/>
            <person name="Hadj-Kaddour K."/>
            <person name="Dassouli A."/>
            <person name="Noel B."/>
            <person name="Ranwez V."/>
            <person name="Vacherie B."/>
            <person name="Augagneur Y."/>
            <person name="Bres V."/>
            <person name="Duclos A."/>
            <person name="Randazzo S."/>
            <person name="Carcy B."/>
            <person name="Debierre-Grockiego F."/>
            <person name="Delbecq S."/>
            <person name="Moubri-Menage K."/>
            <person name="Shams-Eldin H."/>
            <person name="Usmani-Brown S."/>
            <person name="Bringaud F."/>
            <person name="Wincker P."/>
            <person name="Vivares C.P."/>
            <person name="Schwarz R.T."/>
            <person name="Schetters T.P."/>
            <person name="Krause P.J."/>
            <person name="Gorenflot A."/>
            <person name="Berry V."/>
            <person name="Barbe V."/>
            <person name="Ben Mamoun C."/>
        </authorList>
    </citation>
    <scope>NUCLEOTIDE SEQUENCE [LARGE SCALE GENOMIC DNA]</scope>
    <source>
        <strain evidence="1 2">RI</strain>
    </source>
</reference>
<organism evidence="1 2">
    <name type="scientific">Babesia microti (strain RI)</name>
    <dbReference type="NCBI Taxonomy" id="1133968"/>
    <lineage>
        <taxon>Eukaryota</taxon>
        <taxon>Sar</taxon>
        <taxon>Alveolata</taxon>
        <taxon>Apicomplexa</taxon>
        <taxon>Aconoidasida</taxon>
        <taxon>Piroplasmida</taxon>
        <taxon>Babesiidae</taxon>
        <taxon>Babesia</taxon>
    </lineage>
</organism>
<dbReference type="RefSeq" id="XP_021337790.1">
    <property type="nucleotide sequence ID" value="XM_021482579.1"/>
</dbReference>
<dbReference type="KEGG" id="bmic:BmR1_04g07117"/>
<dbReference type="AlphaFoldDB" id="A0A1N6LXY3"/>
<evidence type="ECO:0000313" key="2">
    <source>
        <dbReference type="Proteomes" id="UP000002899"/>
    </source>
</evidence>
<dbReference type="GeneID" id="33043774"/>
<keyword evidence="2" id="KW-1185">Reference proteome</keyword>
<proteinExistence type="predicted"/>
<reference evidence="1 2" key="2">
    <citation type="journal article" date="2013" name="PLoS ONE">
        <title>Whole genome mapping and re-organization of the nuclear and mitochondrial genomes of Babesia microti isolates.</title>
        <authorList>
            <person name="Cornillot E."/>
            <person name="Dassouli A."/>
            <person name="Garg A."/>
            <person name="Pachikara N."/>
            <person name="Randazzo S."/>
            <person name="Depoix D."/>
            <person name="Carcy B."/>
            <person name="Delbecq S."/>
            <person name="Frutos R."/>
            <person name="Silva J.C."/>
            <person name="Sutton R."/>
            <person name="Krause P.J."/>
            <person name="Mamoun C.B."/>
        </authorList>
    </citation>
    <scope>NUCLEOTIDE SEQUENCE [LARGE SCALE GENOMIC DNA]</scope>
    <source>
        <strain evidence="1 2">RI</strain>
    </source>
</reference>
<gene>
    <name evidence="1" type="ORF">BmR1_04g07117</name>
</gene>